<evidence type="ECO:0000313" key="3">
    <source>
        <dbReference type="EMBL" id="CBH73982.1"/>
    </source>
</evidence>
<proteinExistence type="predicted"/>
<dbReference type="GO" id="GO:0003677">
    <property type="term" value="F:DNA binding"/>
    <property type="evidence" value="ECO:0007669"/>
    <property type="project" value="InterPro"/>
</dbReference>
<name>E6PBZ9_9ZZZZ</name>
<accession>E6PBZ9</accession>
<dbReference type="InterPro" id="IPR041657">
    <property type="entry name" value="HTH_17"/>
</dbReference>
<feature type="domain" description="Helix-turn-helix" evidence="2">
    <location>
        <begin position="27"/>
        <end position="74"/>
    </location>
</feature>
<sequence length="80" mass="8623">MVTQTLAPQSASHPPTPGNASDIQAVSVPEAARRIGVGHSTAKMLYKTGELRSFTVGRRRLVTCDAIAEYIARREAEAEK</sequence>
<feature type="region of interest" description="Disordered" evidence="1">
    <location>
        <begin position="1"/>
        <end position="22"/>
    </location>
</feature>
<organism evidence="3">
    <name type="scientific">mine drainage metagenome</name>
    <dbReference type="NCBI Taxonomy" id="410659"/>
    <lineage>
        <taxon>unclassified sequences</taxon>
        <taxon>metagenomes</taxon>
        <taxon>ecological metagenomes</taxon>
    </lineage>
</organism>
<comment type="caution">
    <text evidence="3">The sequence shown here is derived from an EMBL/GenBank/DDBJ whole genome shotgun (WGS) entry which is preliminary data.</text>
</comment>
<evidence type="ECO:0000259" key="2">
    <source>
        <dbReference type="Pfam" id="PF12728"/>
    </source>
</evidence>
<evidence type="ECO:0000256" key="1">
    <source>
        <dbReference type="SAM" id="MobiDB-lite"/>
    </source>
</evidence>
<dbReference type="AlphaFoldDB" id="E6PBZ9"/>
<protein>
    <recommendedName>
        <fullName evidence="2">Helix-turn-helix domain-containing protein</fullName>
    </recommendedName>
</protein>
<reference evidence="3" key="1">
    <citation type="submission" date="2009-10" db="EMBL/GenBank/DDBJ databases">
        <title>Diversity of trophic interactions inside an arsenic-rich microbial ecosystem.</title>
        <authorList>
            <person name="Bertin P.N."/>
            <person name="Heinrich-Salmeron A."/>
            <person name="Pelletier E."/>
            <person name="Goulhen-Chollet F."/>
            <person name="Arsene-Ploetze F."/>
            <person name="Gallien S."/>
            <person name="Calteau A."/>
            <person name="Vallenet D."/>
            <person name="Casiot C."/>
            <person name="Chane-Woon-Ming B."/>
            <person name="Giloteaux L."/>
            <person name="Barakat M."/>
            <person name="Bonnefoy V."/>
            <person name="Bruneel O."/>
            <person name="Chandler M."/>
            <person name="Cleiss J."/>
            <person name="Duran R."/>
            <person name="Elbaz-Poulichet F."/>
            <person name="Fonknechten N."/>
            <person name="Lauga B."/>
            <person name="Mornico D."/>
            <person name="Ortet P."/>
            <person name="Schaeffer C."/>
            <person name="Siguier P."/>
            <person name="Alexander Thil Smith A."/>
            <person name="Van Dorsselaer A."/>
            <person name="Weissenbach J."/>
            <person name="Medigue C."/>
            <person name="Le Paslier D."/>
        </authorList>
    </citation>
    <scope>NUCLEOTIDE SEQUENCE</scope>
</reference>
<dbReference type="NCBIfam" id="TIGR01764">
    <property type="entry name" value="excise"/>
    <property type="match status" value="1"/>
</dbReference>
<dbReference type="Pfam" id="PF12728">
    <property type="entry name" value="HTH_17"/>
    <property type="match status" value="1"/>
</dbReference>
<dbReference type="EMBL" id="CABL01000001">
    <property type="protein sequence ID" value="CBH73982.1"/>
    <property type="molecule type" value="Genomic_DNA"/>
</dbReference>
<gene>
    <name evidence="3" type="ORF">CARN1_1869</name>
</gene>
<dbReference type="InterPro" id="IPR010093">
    <property type="entry name" value="SinI_DNA-bd"/>
</dbReference>